<feature type="domain" description="HTH gntR-type" evidence="4">
    <location>
        <begin position="3"/>
        <end position="36"/>
    </location>
</feature>
<reference evidence="5 6" key="1">
    <citation type="submission" date="2019-03" db="EMBL/GenBank/DDBJ databases">
        <title>Draft genome sequences of novel Actinobacteria.</title>
        <authorList>
            <person name="Sahin N."/>
            <person name="Ay H."/>
            <person name="Saygin H."/>
        </authorList>
    </citation>
    <scope>NUCLEOTIDE SEQUENCE [LARGE SCALE GENOMIC DNA]</scope>
    <source>
        <strain evidence="5 6">DSM 45941</strain>
    </source>
</reference>
<accession>A0A4R5BST6</accession>
<comment type="caution">
    <text evidence="5">The sequence shown here is derived from an EMBL/GenBank/DDBJ whole genome shotgun (WGS) entry which is preliminary data.</text>
</comment>
<protein>
    <submittedName>
        <fullName evidence="5">GntR family transcriptional regulator</fullName>
    </submittedName>
</protein>
<keyword evidence="3" id="KW-0804">Transcription</keyword>
<dbReference type="GO" id="GO:0003677">
    <property type="term" value="F:DNA binding"/>
    <property type="evidence" value="ECO:0007669"/>
    <property type="project" value="UniProtKB-KW"/>
</dbReference>
<evidence type="ECO:0000313" key="6">
    <source>
        <dbReference type="Proteomes" id="UP000295578"/>
    </source>
</evidence>
<dbReference type="GO" id="GO:0003700">
    <property type="term" value="F:DNA-binding transcription factor activity"/>
    <property type="evidence" value="ECO:0007669"/>
    <property type="project" value="InterPro"/>
</dbReference>
<organism evidence="5 6">
    <name type="scientific">Actinomadura darangshiensis</name>
    <dbReference type="NCBI Taxonomy" id="705336"/>
    <lineage>
        <taxon>Bacteria</taxon>
        <taxon>Bacillati</taxon>
        <taxon>Actinomycetota</taxon>
        <taxon>Actinomycetes</taxon>
        <taxon>Streptosporangiales</taxon>
        <taxon>Thermomonosporaceae</taxon>
        <taxon>Actinomadura</taxon>
    </lineage>
</organism>
<dbReference type="EMBL" id="SMKY01000018">
    <property type="protein sequence ID" value="TDD88340.1"/>
    <property type="molecule type" value="Genomic_DNA"/>
</dbReference>
<dbReference type="Gene3D" id="1.10.10.10">
    <property type="entry name" value="Winged helix-like DNA-binding domain superfamily/Winged helix DNA-binding domain"/>
    <property type="match status" value="1"/>
</dbReference>
<dbReference type="AlphaFoldDB" id="A0A4R5BST6"/>
<evidence type="ECO:0000256" key="1">
    <source>
        <dbReference type="ARBA" id="ARBA00023015"/>
    </source>
</evidence>
<gene>
    <name evidence="5" type="ORF">E1293_06680</name>
</gene>
<dbReference type="Pfam" id="PF00392">
    <property type="entry name" value="GntR"/>
    <property type="match status" value="1"/>
</dbReference>
<keyword evidence="2" id="KW-0238">DNA-binding</keyword>
<sequence>MQAGEFAEEGKLPPQAELAHQYRVGALTISDAIRAL</sequence>
<proteinExistence type="predicted"/>
<dbReference type="RefSeq" id="WP_132194941.1">
    <property type="nucleotide sequence ID" value="NZ_SMKY01000018.1"/>
</dbReference>
<evidence type="ECO:0000256" key="2">
    <source>
        <dbReference type="ARBA" id="ARBA00023125"/>
    </source>
</evidence>
<keyword evidence="6" id="KW-1185">Reference proteome</keyword>
<evidence type="ECO:0000256" key="3">
    <source>
        <dbReference type="ARBA" id="ARBA00023163"/>
    </source>
</evidence>
<name>A0A4R5BST6_9ACTN</name>
<evidence type="ECO:0000313" key="5">
    <source>
        <dbReference type="EMBL" id="TDD88340.1"/>
    </source>
</evidence>
<dbReference type="InterPro" id="IPR036388">
    <property type="entry name" value="WH-like_DNA-bd_sf"/>
</dbReference>
<dbReference type="Proteomes" id="UP000295578">
    <property type="component" value="Unassembled WGS sequence"/>
</dbReference>
<dbReference type="InterPro" id="IPR000524">
    <property type="entry name" value="Tscrpt_reg_HTH_GntR"/>
</dbReference>
<evidence type="ECO:0000259" key="4">
    <source>
        <dbReference type="Pfam" id="PF00392"/>
    </source>
</evidence>
<keyword evidence="1" id="KW-0805">Transcription regulation</keyword>